<keyword evidence="3" id="KW-0862">Zinc</keyword>
<dbReference type="InterPro" id="IPR001876">
    <property type="entry name" value="Znf_RanBP2"/>
</dbReference>
<keyword evidence="6" id="KW-1185">Reference proteome</keyword>
<dbReference type="GO" id="GO:0008270">
    <property type="term" value="F:zinc ion binding"/>
    <property type="evidence" value="ECO:0007669"/>
    <property type="project" value="UniProtKB-KW"/>
</dbReference>
<keyword evidence="2" id="KW-0863">Zinc-finger</keyword>
<dbReference type="Proteomes" id="UP000470213">
    <property type="component" value="Unassembled WGS sequence"/>
</dbReference>
<dbReference type="RefSeq" id="WP_163083815.1">
    <property type="nucleotide sequence ID" value="NZ_JAAAWN010000003.1"/>
</dbReference>
<evidence type="ECO:0000256" key="2">
    <source>
        <dbReference type="ARBA" id="ARBA00022771"/>
    </source>
</evidence>
<evidence type="ECO:0000256" key="1">
    <source>
        <dbReference type="ARBA" id="ARBA00022723"/>
    </source>
</evidence>
<organism evidence="5 6">
    <name type="scientific">Alteromonas profundi</name>
    <dbReference type="NCBI Taxonomy" id="2696062"/>
    <lineage>
        <taxon>Bacteria</taxon>
        <taxon>Pseudomonadati</taxon>
        <taxon>Pseudomonadota</taxon>
        <taxon>Gammaproteobacteria</taxon>
        <taxon>Alteromonadales</taxon>
        <taxon>Alteromonadaceae</taxon>
        <taxon>Alteromonas/Salinimonas group</taxon>
        <taxon>Alteromonas</taxon>
    </lineage>
</organism>
<dbReference type="Pfam" id="PF09413">
    <property type="entry name" value="DUF2007"/>
    <property type="match status" value="1"/>
</dbReference>
<gene>
    <name evidence="5" type="ORF">GTH32_03300</name>
</gene>
<dbReference type="AlphaFoldDB" id="A0A7X5LJ12"/>
<dbReference type="PROSITE" id="PS01358">
    <property type="entry name" value="ZF_RANBP2_1"/>
    <property type="match status" value="1"/>
</dbReference>
<comment type="caution">
    <text evidence="5">The sequence shown here is derived from an EMBL/GenBank/DDBJ whole genome shotgun (WGS) entry which is preliminary data.</text>
</comment>
<evidence type="ECO:0000259" key="4">
    <source>
        <dbReference type="PROSITE" id="PS01358"/>
    </source>
</evidence>
<feature type="domain" description="RanBP2-type" evidence="4">
    <location>
        <begin position="83"/>
        <end position="102"/>
    </location>
</feature>
<accession>A0A7X5LJ12</accession>
<sequence>MIKLFTSHDSFLVQSVRSELDALAIPYMVKNEFAGGAIGELPWQEAQQELWLLDEGWADKAHRVVDALVSNRKGAEKREATEWVCATCDENNGPAFDSCWHCGQQRPLNG</sequence>
<dbReference type="Gene3D" id="2.30.30.380">
    <property type="entry name" value="Zn-finger domain of Sec23/24"/>
    <property type="match status" value="1"/>
</dbReference>
<evidence type="ECO:0000256" key="3">
    <source>
        <dbReference type="ARBA" id="ARBA00022833"/>
    </source>
</evidence>
<protein>
    <submittedName>
        <fullName evidence="5">DUF2007 domain-containing protein</fullName>
    </submittedName>
</protein>
<evidence type="ECO:0000313" key="6">
    <source>
        <dbReference type="Proteomes" id="UP000470213"/>
    </source>
</evidence>
<name>A0A7X5LJ12_9ALTE</name>
<evidence type="ECO:0000313" key="5">
    <source>
        <dbReference type="EMBL" id="NDV90219.1"/>
    </source>
</evidence>
<dbReference type="InterPro" id="IPR018551">
    <property type="entry name" value="DUF2007"/>
</dbReference>
<keyword evidence="1" id="KW-0479">Metal-binding</keyword>
<proteinExistence type="predicted"/>
<dbReference type="EMBL" id="JAAAWN010000003">
    <property type="protein sequence ID" value="NDV90219.1"/>
    <property type="molecule type" value="Genomic_DNA"/>
</dbReference>
<reference evidence="5 6" key="1">
    <citation type="submission" date="2020-01" db="EMBL/GenBank/DDBJ databases">
        <authorList>
            <person name="Chen J."/>
            <person name="Zhu S."/>
            <person name="Yang J."/>
        </authorList>
    </citation>
    <scope>NUCLEOTIDE SEQUENCE [LARGE SCALE GENOMIC DNA]</scope>
    <source>
        <strain evidence="5 6">345S023</strain>
    </source>
</reference>